<organism evidence="2 3">
    <name type="scientific">Ostreococcus tauri</name>
    <name type="common">Marine green alga</name>
    <dbReference type="NCBI Taxonomy" id="70448"/>
    <lineage>
        <taxon>Eukaryota</taxon>
        <taxon>Viridiplantae</taxon>
        <taxon>Chlorophyta</taxon>
        <taxon>Mamiellophyceae</taxon>
        <taxon>Mamiellales</taxon>
        <taxon>Bathycoccaceae</taxon>
        <taxon>Ostreococcus</taxon>
    </lineage>
</organism>
<dbReference type="GO" id="GO:0003676">
    <property type="term" value="F:nucleic acid binding"/>
    <property type="evidence" value="ECO:0007669"/>
    <property type="project" value="InterPro"/>
</dbReference>
<protein>
    <submittedName>
        <fullName evidence="2">Transposase, Tc1-like</fullName>
    </submittedName>
</protein>
<dbReference type="InterPro" id="IPR036397">
    <property type="entry name" value="RNaseH_sf"/>
</dbReference>
<keyword evidence="3" id="KW-1185">Reference proteome</keyword>
<comment type="caution">
    <text evidence="2">The sequence shown here is derived from an EMBL/GenBank/DDBJ whole genome shotgun (WGS) entry which is preliminary data.</text>
</comment>
<dbReference type="Proteomes" id="UP000009170">
    <property type="component" value="Unassembled WGS sequence"/>
</dbReference>
<evidence type="ECO:0000313" key="2">
    <source>
        <dbReference type="EMBL" id="CEG00969.1"/>
    </source>
</evidence>
<name>A0A090MBK9_OSTTA</name>
<dbReference type="InParanoid" id="A0A090MBK9"/>
<reference evidence="2 3" key="2">
    <citation type="journal article" date="2014" name="BMC Genomics">
        <title>An improved genome of the model marine alga Ostreococcus tauri unfolds by assessing Illumina de novo assemblies.</title>
        <authorList>
            <person name="Blanc-Mathieu R."/>
            <person name="Verhelst B."/>
            <person name="Derelle E."/>
            <person name="Rombauts S."/>
            <person name="Bouget F.Y."/>
            <person name="Carre I."/>
            <person name="Chateau A."/>
            <person name="Eyre-Walker A."/>
            <person name="Grimsley N."/>
            <person name="Moreau H."/>
            <person name="Piegu B."/>
            <person name="Rivals E."/>
            <person name="Schackwitz W."/>
            <person name="Van de Peer Y."/>
            <person name="Piganeau G."/>
        </authorList>
    </citation>
    <scope>NUCLEOTIDE SEQUENCE [LARGE SCALE GENOMIC DNA]</scope>
    <source>
        <strain evidence="3">OTTH 0595 / CCAP 157/2 / RCC745</strain>
    </source>
</reference>
<dbReference type="InterPro" id="IPR009057">
    <property type="entry name" value="Homeodomain-like_sf"/>
</dbReference>
<dbReference type="RefSeq" id="XP_022840707.1">
    <property type="nucleotide sequence ID" value="XM_022985013.1"/>
</dbReference>
<dbReference type="SUPFAM" id="SSF46689">
    <property type="entry name" value="Homeodomain-like"/>
    <property type="match status" value="1"/>
</dbReference>
<sequence length="523" mass="60647">MFWPRGLLNPGTERSGGEEERTPSSLNRAPRRTKLQVHGDARTRPVSERLRKREKTPSRTVLGPLLSPFKAPSGVRERGGRELSDTERVAFAKCVHFAVRYGQASVSDVCKEWGISKPHGYRILRRWRAEGNVDSRPRSGRPRALTEDDMKTLENLSEELQGYFTWESLAKRFTERTGKRVAYKTVYNFCKAAGWRQVCERYVPCLSAKDVQRRLEWAKQHLDYTWTGTENLRYPNVAKSKKVGWIDIDEKWWDMLRKRAVKVYPGQQRRTRVPTKSKRFVQKVMGLCAVARPCGDFDGRIGMYRCAKKKVAQRNSKFHKRGDVYDEDCDVDADIFYELVTEKLIPDIYRKMADFDIVFVQMDGARPHVKCMDALNAAGKERKRIDGKQMPMIKFVLQPANSPDTNLNDLCFFRSLSKFVQEHEREIEHSAANKDEFWNLVVEQYHEYHDRERLQRCWDVKTAVTKCILDANGTNDYKLPHGIKHEEPISVDLSLDLDDANDPVARTLDYEDLHASLPSSLPR</sequence>
<evidence type="ECO:0000256" key="1">
    <source>
        <dbReference type="SAM" id="MobiDB-lite"/>
    </source>
</evidence>
<dbReference type="KEGG" id="ota:OT_ostta02g01245"/>
<dbReference type="EMBL" id="CAID01000002">
    <property type="protein sequence ID" value="CEG00969.1"/>
    <property type="molecule type" value="Genomic_DNA"/>
</dbReference>
<dbReference type="PANTHER" id="PTHR47169">
    <property type="entry name" value="OS01G0541250 PROTEIN"/>
    <property type="match status" value="1"/>
</dbReference>
<dbReference type="OrthoDB" id="155387at2759"/>
<gene>
    <name evidence="2" type="ORF">OT_ostta02g01245</name>
</gene>
<dbReference type="AlphaFoldDB" id="A0A090MBK9"/>
<dbReference type="Gene3D" id="3.30.420.10">
    <property type="entry name" value="Ribonuclease H-like superfamily/Ribonuclease H"/>
    <property type="match status" value="1"/>
</dbReference>
<feature type="compositionally biased region" description="Basic and acidic residues" evidence="1">
    <location>
        <begin position="37"/>
        <end position="57"/>
    </location>
</feature>
<proteinExistence type="predicted"/>
<dbReference type="GeneID" id="9836764"/>
<accession>A0A090MBK9</accession>
<feature type="region of interest" description="Disordered" evidence="1">
    <location>
        <begin position="1"/>
        <end position="61"/>
    </location>
</feature>
<dbReference type="Pfam" id="PF13565">
    <property type="entry name" value="HTH_32"/>
    <property type="match status" value="1"/>
</dbReference>
<reference evidence="3" key="1">
    <citation type="journal article" date="2006" name="Proc. Natl. Acad. Sci. U.S.A.">
        <title>Genome analysis of the smallest free-living eukaryote Ostreococcus tauri unveils many unique features.</title>
        <authorList>
            <person name="Derelle E."/>
            <person name="Ferraz C."/>
            <person name="Rombauts S."/>
            <person name="Rouze P."/>
            <person name="Worden A.Z."/>
            <person name="Robbens S."/>
            <person name="Partensky F."/>
            <person name="Degroeve S."/>
            <person name="Echeynie S."/>
            <person name="Cooke R."/>
            <person name="Saeys Y."/>
            <person name="Wuyts J."/>
            <person name="Jabbari K."/>
            <person name="Bowler C."/>
            <person name="Panaud O."/>
            <person name="Piegu B."/>
            <person name="Ball S.G."/>
            <person name="Ral J.-P."/>
            <person name="Bouget F.-Y."/>
            <person name="Piganeau G."/>
            <person name="De Baets B."/>
            <person name="Picard A."/>
            <person name="Delseny M."/>
            <person name="Demaille J."/>
            <person name="Van de Peer Y."/>
            <person name="Moreau H."/>
        </authorList>
    </citation>
    <scope>NUCLEOTIDE SEQUENCE [LARGE SCALE GENOMIC DNA]</scope>
    <source>
        <strain evidence="3">OTTH 0595 / CCAP 157/2 / RCC745</strain>
    </source>
</reference>
<evidence type="ECO:0000313" key="3">
    <source>
        <dbReference type="Proteomes" id="UP000009170"/>
    </source>
</evidence>